<geneLocation type="mitochondrion" evidence="20"/>
<feature type="domain" description="NADH:quinone oxidoreductase/Mrp antiporter transmembrane" evidence="18">
    <location>
        <begin position="107"/>
        <end position="387"/>
    </location>
</feature>
<gene>
    <name evidence="20" type="primary">ND4</name>
</gene>
<feature type="transmembrane region" description="Helical" evidence="17">
    <location>
        <begin position="110"/>
        <end position="130"/>
    </location>
</feature>
<feature type="transmembrane region" description="Helical" evidence="17">
    <location>
        <begin position="241"/>
        <end position="263"/>
    </location>
</feature>
<keyword evidence="7 17" id="KW-0679">Respiratory chain</keyword>
<comment type="function">
    <text evidence="17">Core subunit of the mitochondrial membrane respiratory chain NADH dehydrogenase (Complex I) which catalyzes electron transfer from NADH through the respiratory chain, using ubiquinone as an electron acceptor. Essential for the catalytic activity and assembly of complex I.</text>
</comment>
<dbReference type="PANTHER" id="PTHR43507:SF20">
    <property type="entry name" value="NADH-UBIQUINONE OXIDOREDUCTASE CHAIN 4"/>
    <property type="match status" value="1"/>
</dbReference>
<feature type="transmembrane region" description="Helical" evidence="17">
    <location>
        <begin position="378"/>
        <end position="399"/>
    </location>
</feature>
<feature type="transmembrane region" description="Helical" evidence="17">
    <location>
        <begin position="55"/>
        <end position="75"/>
    </location>
</feature>
<comment type="catalytic activity">
    <reaction evidence="16 17">
        <text>a ubiquinone + NADH + 5 H(+)(in) = a ubiquinol + NAD(+) + 4 H(+)(out)</text>
        <dbReference type="Rhea" id="RHEA:29091"/>
        <dbReference type="Rhea" id="RHEA-COMP:9565"/>
        <dbReference type="Rhea" id="RHEA-COMP:9566"/>
        <dbReference type="ChEBI" id="CHEBI:15378"/>
        <dbReference type="ChEBI" id="CHEBI:16389"/>
        <dbReference type="ChEBI" id="CHEBI:17976"/>
        <dbReference type="ChEBI" id="CHEBI:57540"/>
        <dbReference type="ChEBI" id="CHEBI:57945"/>
        <dbReference type="EC" id="7.1.1.2"/>
    </reaction>
</comment>
<keyword evidence="12 17" id="KW-0520">NAD</keyword>
<keyword evidence="8 17" id="KW-0812">Transmembrane</keyword>
<feature type="domain" description="NADH:ubiquinone oxidoreductase chain 4 N-terminal" evidence="19">
    <location>
        <begin position="1"/>
        <end position="100"/>
    </location>
</feature>
<dbReference type="EC" id="7.1.1.2" evidence="4 17"/>
<evidence type="ECO:0000256" key="10">
    <source>
        <dbReference type="ARBA" id="ARBA00022982"/>
    </source>
</evidence>
<feature type="transmembrane region" description="Helical" evidence="17">
    <location>
        <begin position="142"/>
        <end position="172"/>
    </location>
</feature>
<dbReference type="InterPro" id="IPR001750">
    <property type="entry name" value="ND/Mrp_TM"/>
</dbReference>
<evidence type="ECO:0000259" key="19">
    <source>
        <dbReference type="Pfam" id="PF01059"/>
    </source>
</evidence>
<evidence type="ECO:0000256" key="1">
    <source>
        <dbReference type="ARBA" id="ARBA00003257"/>
    </source>
</evidence>
<keyword evidence="11 17" id="KW-1133">Transmembrane helix</keyword>
<dbReference type="GO" id="GO:0042773">
    <property type="term" value="P:ATP synthesis coupled electron transport"/>
    <property type="evidence" value="ECO:0007669"/>
    <property type="project" value="InterPro"/>
</dbReference>
<feature type="transmembrane region" description="Helical" evidence="17">
    <location>
        <begin position="178"/>
        <end position="202"/>
    </location>
</feature>
<dbReference type="PRINTS" id="PR01437">
    <property type="entry name" value="NUOXDRDTASE4"/>
</dbReference>
<dbReference type="InterPro" id="IPR000260">
    <property type="entry name" value="NADH4_N"/>
</dbReference>
<name>K7NBJ5_9HEMI</name>
<comment type="similarity">
    <text evidence="3 17">Belongs to the complex I subunit 4 family.</text>
</comment>
<evidence type="ECO:0000256" key="4">
    <source>
        <dbReference type="ARBA" id="ARBA00012944"/>
    </source>
</evidence>
<evidence type="ECO:0000256" key="16">
    <source>
        <dbReference type="ARBA" id="ARBA00049551"/>
    </source>
</evidence>
<evidence type="ECO:0000256" key="2">
    <source>
        <dbReference type="ARBA" id="ARBA00004225"/>
    </source>
</evidence>
<keyword evidence="15 17" id="KW-0472">Membrane</keyword>
<dbReference type="AlphaFoldDB" id="K7NBJ5"/>
<keyword evidence="10 17" id="KW-0249">Electron transport</keyword>
<evidence type="ECO:0000256" key="5">
    <source>
        <dbReference type="ARBA" id="ARBA00021006"/>
    </source>
</evidence>
<evidence type="ECO:0000256" key="15">
    <source>
        <dbReference type="ARBA" id="ARBA00023136"/>
    </source>
</evidence>
<dbReference type="PANTHER" id="PTHR43507">
    <property type="entry name" value="NADH-UBIQUINONE OXIDOREDUCTASE CHAIN 4"/>
    <property type="match status" value="1"/>
</dbReference>
<dbReference type="GO" id="GO:0048039">
    <property type="term" value="F:ubiquinone binding"/>
    <property type="evidence" value="ECO:0007669"/>
    <property type="project" value="TreeGrafter"/>
</dbReference>
<evidence type="ECO:0000256" key="7">
    <source>
        <dbReference type="ARBA" id="ARBA00022660"/>
    </source>
</evidence>
<feature type="transmembrane region" description="Helical" evidence="17">
    <location>
        <begin position="87"/>
        <end position="104"/>
    </location>
</feature>
<organism evidence="20">
    <name type="scientific">Gorpis annulatus</name>
    <dbReference type="NCBI Taxonomy" id="696245"/>
    <lineage>
        <taxon>Eukaryota</taxon>
        <taxon>Metazoa</taxon>
        <taxon>Ecdysozoa</taxon>
        <taxon>Arthropoda</taxon>
        <taxon>Hexapoda</taxon>
        <taxon>Insecta</taxon>
        <taxon>Pterygota</taxon>
        <taxon>Neoptera</taxon>
        <taxon>Paraneoptera</taxon>
        <taxon>Hemiptera</taxon>
        <taxon>Heteroptera</taxon>
        <taxon>Panheteroptera</taxon>
        <taxon>Cimicomorpha</taxon>
        <taxon>Nabidae</taxon>
        <taxon>Nabinae</taxon>
        <taxon>Gorpis</taxon>
    </lineage>
</organism>
<feature type="transmembrane region" description="Helical" evidence="17">
    <location>
        <begin position="327"/>
        <end position="346"/>
    </location>
</feature>
<comment type="subcellular location">
    <subcellularLocation>
        <location evidence="2 17">Mitochondrion membrane</location>
        <topology evidence="2 17">Multi-pass membrane protein</topology>
    </subcellularLocation>
</comment>
<protein>
    <recommendedName>
        <fullName evidence="5 17">NADH-ubiquinone oxidoreductase chain 4</fullName>
        <ecNumber evidence="4 17">7.1.1.2</ecNumber>
    </recommendedName>
</protein>
<dbReference type="GO" id="GO:0008137">
    <property type="term" value="F:NADH dehydrogenase (ubiquinone) activity"/>
    <property type="evidence" value="ECO:0007669"/>
    <property type="project" value="UniProtKB-UniRule"/>
</dbReference>
<evidence type="ECO:0000256" key="13">
    <source>
        <dbReference type="ARBA" id="ARBA00023075"/>
    </source>
</evidence>
<keyword evidence="14 17" id="KW-0496">Mitochondrion</keyword>
<evidence type="ECO:0000256" key="14">
    <source>
        <dbReference type="ARBA" id="ARBA00023128"/>
    </source>
</evidence>
<evidence type="ECO:0000259" key="18">
    <source>
        <dbReference type="Pfam" id="PF00361"/>
    </source>
</evidence>
<dbReference type="GO" id="GO:0015990">
    <property type="term" value="P:electron transport coupled proton transport"/>
    <property type="evidence" value="ECO:0007669"/>
    <property type="project" value="TreeGrafter"/>
</dbReference>
<feature type="transmembrane region" description="Helical" evidence="17">
    <location>
        <begin position="214"/>
        <end position="235"/>
    </location>
</feature>
<sequence length="441" mass="50962">MMSILMSLLLTIPLCLNSEAWLMVLVLMINMLYYINMSWMLNSFSQLSYSMGSDLLSFNMVLLSFWIILLMILASSNVYYQNNKPDYFLLLCLMLLMTLLGAFMCLNMFVFYIMFEFSLIPTLFLVFGWGYQPERLMAGYYFLFYTLFASLPLLVCIFYLYSTSFTLYFFLIKMNCNIYIYISLIMAFLVKMPLFMFHFWLLKAHVEAPVSGSMILAGVLLKLGGYGLLRVYYFIYEYSYMYNSIFMCLSLYSLLIVGLLCLIQVDIKTLIAYSSVCHMGLVICGIMTFNTWGMLGSLVLMIGHGLCSSALFCLANIIYERTYSRSLLINKGLMSVMPSLSLLWFISCINNMASPPSLNLMGEVMLINSILSWSVMSWLFLAFSSFLGCCYSIYLYSFVNHGFNYNGLFNLLNVTFREYMLIIFHLVPLNMMILKADFVLM</sequence>
<dbReference type="GO" id="GO:0003954">
    <property type="term" value="F:NADH dehydrogenase activity"/>
    <property type="evidence" value="ECO:0007669"/>
    <property type="project" value="TreeGrafter"/>
</dbReference>
<feature type="transmembrane region" description="Helical" evidence="17">
    <location>
        <begin position="7"/>
        <end position="35"/>
    </location>
</feature>
<dbReference type="RefSeq" id="YP_007025107.1">
    <property type="nucleotide sequence ID" value="NC_019595.1"/>
</dbReference>
<keyword evidence="9" id="KW-1278">Translocase</keyword>
<dbReference type="Pfam" id="PF00361">
    <property type="entry name" value="Proton_antipo_M"/>
    <property type="match status" value="1"/>
</dbReference>
<evidence type="ECO:0000256" key="9">
    <source>
        <dbReference type="ARBA" id="ARBA00022967"/>
    </source>
</evidence>
<dbReference type="Pfam" id="PF01059">
    <property type="entry name" value="Oxidored_q5_N"/>
    <property type="match status" value="1"/>
</dbReference>
<dbReference type="GeneID" id="14048555"/>
<evidence type="ECO:0000256" key="8">
    <source>
        <dbReference type="ARBA" id="ARBA00022692"/>
    </source>
</evidence>
<accession>K7NBJ5</accession>
<evidence type="ECO:0000256" key="3">
    <source>
        <dbReference type="ARBA" id="ARBA00009025"/>
    </source>
</evidence>
<evidence type="ECO:0000313" key="20">
    <source>
        <dbReference type="EMBL" id="AEI53350.1"/>
    </source>
</evidence>
<keyword evidence="13 17" id="KW-0830">Ubiquinone</keyword>
<feature type="transmembrane region" description="Helical" evidence="17">
    <location>
        <begin position="295"/>
        <end position="315"/>
    </location>
</feature>
<dbReference type="GO" id="GO:0031966">
    <property type="term" value="C:mitochondrial membrane"/>
    <property type="evidence" value="ECO:0007669"/>
    <property type="project" value="UniProtKB-SubCell"/>
</dbReference>
<evidence type="ECO:0000256" key="17">
    <source>
        <dbReference type="RuleBase" id="RU003297"/>
    </source>
</evidence>
<dbReference type="CTD" id="4538"/>
<evidence type="ECO:0000256" key="11">
    <source>
        <dbReference type="ARBA" id="ARBA00022989"/>
    </source>
</evidence>
<feature type="transmembrane region" description="Helical" evidence="17">
    <location>
        <begin position="270"/>
        <end position="289"/>
    </location>
</feature>
<proteinExistence type="inferred from homology"/>
<evidence type="ECO:0000256" key="12">
    <source>
        <dbReference type="ARBA" id="ARBA00023027"/>
    </source>
</evidence>
<reference evidence="20" key="1">
    <citation type="journal article" date="2012" name="PLoS ONE">
        <title>Comparative mitogenomic analysis of damsel bugs representing three tribes in the family Nabidae (Insecta: Hemiptera).</title>
        <authorList>
            <person name="Li H."/>
            <person name="Liu H.Y."/>
            <person name="Song F."/>
            <person name="Shi A.M."/>
            <person name="Zhou X.G."/>
            <person name="Cai W.Z."/>
        </authorList>
    </citation>
    <scope>NUCLEOTIDE SEQUENCE</scope>
</reference>
<dbReference type="InterPro" id="IPR003918">
    <property type="entry name" value="NADH_UbQ_OxRdtase"/>
</dbReference>
<comment type="function">
    <text evidence="1">Core subunit of the mitochondrial membrane respiratory chain NADH dehydrogenase (Complex I) that is believed to belong to the minimal assembly required for catalysis. Complex I functions in the transfer of electrons from NADH to the respiratory chain. The immediate electron acceptor for the enzyme is believed to be ubiquinone.</text>
</comment>
<evidence type="ECO:0000256" key="6">
    <source>
        <dbReference type="ARBA" id="ARBA00022448"/>
    </source>
</evidence>
<keyword evidence="6 17" id="KW-0813">Transport</keyword>
<dbReference type="EMBL" id="JF907591">
    <property type="protein sequence ID" value="AEI53350.1"/>
    <property type="molecule type" value="Genomic_DNA"/>
</dbReference>